<dbReference type="Pfam" id="PF21926">
    <property type="entry name" value="FeeM"/>
    <property type="match status" value="1"/>
</dbReference>
<comment type="caution">
    <text evidence="2">The sequence shown here is derived from an EMBL/GenBank/DDBJ whole genome shotgun (WGS) entry which is preliminary data.</text>
</comment>
<dbReference type="RefSeq" id="WP_284103167.1">
    <property type="nucleotide sequence ID" value="NZ_JARRAF010000056.1"/>
</dbReference>
<keyword evidence="3" id="KW-1185">Reference proteome</keyword>
<sequence length="247" mass="28288">MNTIVGIPYDSERGIRHLCHEAVARTASPAHLVPQKSFKIRLADSDGRRSAASMLISKMYAWRGYTSSGRLDLDPNRVTLLASDGERTIGTLSIHFDSAQGLLVEQLFREQVDPVRQRGRRVCEFVKLAIDGEIKSKRVLAALFHISLIYAYRLRRHTDLFIEVNPRHVRFYQQMLDFSRLGEPQLNPRVNAPAVLLWKDLIEAHQQAQQFGGRPELAAVEKSFYPYFFSPDEEQGIANRLLQMDMH</sequence>
<dbReference type="Gene3D" id="3.40.630.30">
    <property type="match status" value="1"/>
</dbReference>
<gene>
    <name evidence="2" type="ORF">PZA18_22630</name>
</gene>
<feature type="domain" description="N-acyl amino acid synthase FeeM catalytic core" evidence="1">
    <location>
        <begin position="51"/>
        <end position="198"/>
    </location>
</feature>
<proteinExistence type="predicted"/>
<dbReference type="InterPro" id="IPR016181">
    <property type="entry name" value="Acyl_CoA_acyltransferase"/>
</dbReference>
<protein>
    <submittedName>
        <fullName evidence="2">N-acetyltransferase</fullName>
    </submittedName>
</protein>
<evidence type="ECO:0000313" key="2">
    <source>
        <dbReference type="EMBL" id="MDK2126845.1"/>
    </source>
</evidence>
<reference evidence="2" key="1">
    <citation type="submission" date="2023-03" db="EMBL/GenBank/DDBJ databases">
        <title>Chitinimonas shenzhenensis gen. nov., sp. nov., a novel member of family Burkholderiaceae isolated from activated sludge collected in Shen Zhen, China.</title>
        <authorList>
            <person name="Wang X."/>
        </authorList>
    </citation>
    <scope>NUCLEOTIDE SEQUENCE</scope>
    <source>
        <strain evidence="2">DQS-5</strain>
    </source>
</reference>
<evidence type="ECO:0000313" key="3">
    <source>
        <dbReference type="Proteomes" id="UP001172778"/>
    </source>
</evidence>
<accession>A0ABT7E3G2</accession>
<dbReference type="SUPFAM" id="SSF55729">
    <property type="entry name" value="Acyl-CoA N-acyltransferases (Nat)"/>
    <property type="match status" value="1"/>
</dbReference>
<dbReference type="Proteomes" id="UP001172778">
    <property type="component" value="Unassembled WGS sequence"/>
</dbReference>
<dbReference type="InterPro" id="IPR054597">
    <property type="entry name" value="FeeM_cat"/>
</dbReference>
<dbReference type="EMBL" id="JARRAF010000056">
    <property type="protein sequence ID" value="MDK2126845.1"/>
    <property type="molecule type" value="Genomic_DNA"/>
</dbReference>
<evidence type="ECO:0000259" key="1">
    <source>
        <dbReference type="Pfam" id="PF21926"/>
    </source>
</evidence>
<organism evidence="2 3">
    <name type="scientific">Parachitinimonas caeni</name>
    <dbReference type="NCBI Taxonomy" id="3031301"/>
    <lineage>
        <taxon>Bacteria</taxon>
        <taxon>Pseudomonadati</taxon>
        <taxon>Pseudomonadota</taxon>
        <taxon>Betaproteobacteria</taxon>
        <taxon>Neisseriales</taxon>
        <taxon>Chitinibacteraceae</taxon>
        <taxon>Parachitinimonas</taxon>
    </lineage>
</organism>
<name>A0ABT7E3G2_9NEIS</name>